<accession>A0ABD2ZLV9</accession>
<gene>
    <name evidence="2" type="ORF">ACH5RR_018579</name>
</gene>
<keyword evidence="3" id="KW-1185">Reference proteome</keyword>
<dbReference type="Proteomes" id="UP001630127">
    <property type="component" value="Unassembled WGS sequence"/>
</dbReference>
<dbReference type="EMBL" id="JBJUIK010000008">
    <property type="protein sequence ID" value="KAL3520430.1"/>
    <property type="molecule type" value="Genomic_DNA"/>
</dbReference>
<evidence type="ECO:0000313" key="3">
    <source>
        <dbReference type="Proteomes" id="UP001630127"/>
    </source>
</evidence>
<protein>
    <recommendedName>
        <fullName evidence="4">Reverse transcriptase</fullName>
    </recommendedName>
</protein>
<dbReference type="PANTHER" id="PTHR33116:SF86">
    <property type="entry name" value="REVERSE TRANSCRIPTASE DOMAIN-CONTAINING PROTEIN"/>
    <property type="match status" value="1"/>
</dbReference>
<dbReference type="PANTHER" id="PTHR33116">
    <property type="entry name" value="REVERSE TRANSCRIPTASE ZINC-BINDING DOMAIN-CONTAINING PROTEIN-RELATED-RELATED"/>
    <property type="match status" value="1"/>
</dbReference>
<comment type="caution">
    <text evidence="2">The sequence shown here is derived from an EMBL/GenBank/DDBJ whole genome shotgun (WGS) entry which is preliminary data.</text>
</comment>
<evidence type="ECO:0008006" key="4">
    <source>
        <dbReference type="Google" id="ProtNLM"/>
    </source>
</evidence>
<sequence length="337" mass="38456">MKGKEKVNARNNTARVDPVYQPDKSNYTQHVIDSIMEHKFSIPCSSNPMNSETYHQKGMNPSANFGSTKQHFQGGQFEIVLVSSQSRQREYSSRSRAGKLRKFVTTFLSQTQKSLKLMVSRVASRSYGMKMRLSSKWWTGLIKVSKQLFRNIATCFPMPCLLVGDFNNVLNSSEKFEGNAIDNRKAYENNTWHPINLQWGPLVSHCLFADDIILFAKNSNISISFVKAIFLDDFTKVSSLTINLDKSRMLFPKNTSNHVRSTICNFLNIYEANDLGKYLGFPLKNSKFSTSNVRFILDKVKAKLADWKSRMISFDGRKTIVLQVTSTISSYYMQCCA</sequence>
<dbReference type="AlphaFoldDB" id="A0ABD2ZLV9"/>
<organism evidence="2 3">
    <name type="scientific">Cinchona calisaya</name>
    <dbReference type="NCBI Taxonomy" id="153742"/>
    <lineage>
        <taxon>Eukaryota</taxon>
        <taxon>Viridiplantae</taxon>
        <taxon>Streptophyta</taxon>
        <taxon>Embryophyta</taxon>
        <taxon>Tracheophyta</taxon>
        <taxon>Spermatophyta</taxon>
        <taxon>Magnoliopsida</taxon>
        <taxon>eudicotyledons</taxon>
        <taxon>Gunneridae</taxon>
        <taxon>Pentapetalae</taxon>
        <taxon>asterids</taxon>
        <taxon>lamiids</taxon>
        <taxon>Gentianales</taxon>
        <taxon>Rubiaceae</taxon>
        <taxon>Cinchonoideae</taxon>
        <taxon>Cinchoneae</taxon>
        <taxon>Cinchona</taxon>
    </lineage>
</organism>
<feature type="region of interest" description="Disordered" evidence="1">
    <location>
        <begin position="1"/>
        <end position="22"/>
    </location>
</feature>
<proteinExistence type="predicted"/>
<evidence type="ECO:0000313" key="2">
    <source>
        <dbReference type="EMBL" id="KAL3520430.1"/>
    </source>
</evidence>
<evidence type="ECO:0000256" key="1">
    <source>
        <dbReference type="SAM" id="MobiDB-lite"/>
    </source>
</evidence>
<name>A0ABD2ZLV9_9GENT</name>
<reference evidence="2 3" key="1">
    <citation type="submission" date="2024-11" db="EMBL/GenBank/DDBJ databases">
        <title>A near-complete genome assembly of Cinchona calisaya.</title>
        <authorList>
            <person name="Lian D.C."/>
            <person name="Zhao X.W."/>
            <person name="Wei L."/>
        </authorList>
    </citation>
    <scope>NUCLEOTIDE SEQUENCE [LARGE SCALE GENOMIC DNA]</scope>
    <source>
        <tissue evidence="2">Nenye</tissue>
    </source>
</reference>